<dbReference type="EMBL" id="CAJOAY010014893">
    <property type="protein sequence ID" value="CAF4283623.1"/>
    <property type="molecule type" value="Genomic_DNA"/>
</dbReference>
<accession>A0A820H0B7</accession>
<dbReference type="AlphaFoldDB" id="A0A820H0B7"/>
<proteinExistence type="predicted"/>
<protein>
    <submittedName>
        <fullName evidence="1">Uncharacterized protein</fullName>
    </submittedName>
</protein>
<comment type="caution">
    <text evidence="1">The sequence shown here is derived from an EMBL/GenBank/DDBJ whole genome shotgun (WGS) entry which is preliminary data.</text>
</comment>
<reference evidence="1" key="1">
    <citation type="submission" date="2021-02" db="EMBL/GenBank/DDBJ databases">
        <authorList>
            <person name="Nowell W R."/>
        </authorList>
    </citation>
    <scope>NUCLEOTIDE SEQUENCE</scope>
</reference>
<organism evidence="1 2">
    <name type="scientific">Adineta steineri</name>
    <dbReference type="NCBI Taxonomy" id="433720"/>
    <lineage>
        <taxon>Eukaryota</taxon>
        <taxon>Metazoa</taxon>
        <taxon>Spiralia</taxon>
        <taxon>Gnathifera</taxon>
        <taxon>Rotifera</taxon>
        <taxon>Eurotatoria</taxon>
        <taxon>Bdelloidea</taxon>
        <taxon>Adinetida</taxon>
        <taxon>Adinetidae</taxon>
        <taxon>Adineta</taxon>
    </lineage>
</organism>
<sequence>DLLPPISYRVDHILSKESIPKLSTTTTSTRRRCTLF</sequence>
<feature type="non-terminal residue" evidence="1">
    <location>
        <position position="1"/>
    </location>
</feature>
<dbReference type="Proteomes" id="UP000663881">
    <property type="component" value="Unassembled WGS sequence"/>
</dbReference>
<evidence type="ECO:0000313" key="2">
    <source>
        <dbReference type="Proteomes" id="UP000663881"/>
    </source>
</evidence>
<gene>
    <name evidence="1" type="ORF">OKA104_LOCUS45326</name>
</gene>
<evidence type="ECO:0000313" key="1">
    <source>
        <dbReference type="EMBL" id="CAF4283623.1"/>
    </source>
</evidence>
<name>A0A820H0B7_9BILA</name>